<reference evidence="5 8" key="1">
    <citation type="submission" date="2015-09" db="EMBL/GenBank/DDBJ databases">
        <authorList>
            <consortium name="Pathogen Informatics"/>
        </authorList>
    </citation>
    <scope>NUCLEOTIDE SEQUENCE [LARGE SCALE GENOMIC DNA]</scope>
    <source>
        <strain evidence="5 8">2789STDY5608849</strain>
    </source>
</reference>
<keyword evidence="5" id="KW-0378">Hydrolase</keyword>
<evidence type="ECO:0000313" key="6">
    <source>
        <dbReference type="EMBL" id="MBN2954907.1"/>
    </source>
</evidence>
<dbReference type="EMBL" id="JAAITQ010000001">
    <property type="protein sequence ID" value="NSE14853.1"/>
    <property type="molecule type" value="Genomic_DNA"/>
</dbReference>
<dbReference type="Proteomes" id="UP000768180">
    <property type="component" value="Unassembled WGS sequence"/>
</dbReference>
<dbReference type="EC" id="3.6.3.25" evidence="5"/>
<proteinExistence type="predicted"/>
<dbReference type="SUPFAM" id="SSF52540">
    <property type="entry name" value="P-loop containing nucleoside triphosphate hydrolases"/>
    <property type="match status" value="1"/>
</dbReference>
<dbReference type="RefSeq" id="WP_070103177.1">
    <property type="nucleotide sequence ID" value="NZ_CYYV01000003.1"/>
</dbReference>
<dbReference type="Gene3D" id="3.40.50.300">
    <property type="entry name" value="P-loop containing nucleotide triphosphate hydrolases"/>
    <property type="match status" value="1"/>
</dbReference>
<reference evidence="7 9" key="2">
    <citation type="journal article" date="2020" name="Cell Host Microbe">
        <title>Functional and Genomic Variation between Human-Derived Isolates of Lachnospiraceae Reveals Inter- and Intra-Species Diversity.</title>
        <authorList>
            <person name="Sorbara M.T."/>
            <person name="Littmann E.R."/>
            <person name="Fontana E."/>
            <person name="Moody T.U."/>
            <person name="Kohout C.E."/>
            <person name="Gjonbalaj M."/>
            <person name="Eaton V."/>
            <person name="Seok R."/>
            <person name="Leiner I.M."/>
            <person name="Pamer E.G."/>
        </authorList>
    </citation>
    <scope>NUCLEOTIDE SEQUENCE [LARGE SCALE GENOMIC DNA]</scope>
    <source>
        <strain evidence="7 9">MSK.14.54</strain>
    </source>
</reference>
<evidence type="ECO:0000256" key="3">
    <source>
        <dbReference type="ARBA" id="ARBA00022840"/>
    </source>
</evidence>
<gene>
    <name evidence="5" type="primary">cysA</name>
    <name evidence="5" type="ORF">ERS852406_00721</name>
    <name evidence="7" type="ORF">G5B05_00100</name>
    <name evidence="6" type="ORF">JTJ23_15250</name>
</gene>
<dbReference type="InterPro" id="IPR003593">
    <property type="entry name" value="AAA+_ATPase"/>
</dbReference>
<evidence type="ECO:0000313" key="7">
    <source>
        <dbReference type="EMBL" id="NSE14853.1"/>
    </source>
</evidence>
<keyword evidence="9" id="KW-1185">Reference proteome</keyword>
<dbReference type="InterPro" id="IPR050093">
    <property type="entry name" value="ABC_SmlMolc_Importer"/>
</dbReference>
<dbReference type="Proteomes" id="UP000737612">
    <property type="component" value="Unassembled WGS sequence"/>
</dbReference>
<dbReference type="Proteomes" id="UP000095706">
    <property type="component" value="Unassembled WGS sequence"/>
</dbReference>
<dbReference type="SMART" id="SM00382">
    <property type="entry name" value="AAA"/>
    <property type="match status" value="1"/>
</dbReference>
<feature type="domain" description="ABC transporter" evidence="4">
    <location>
        <begin position="6"/>
        <end position="218"/>
    </location>
</feature>
<organism evidence="5 8">
    <name type="scientific">Fusicatenibacter saccharivorans</name>
    <dbReference type="NCBI Taxonomy" id="1150298"/>
    <lineage>
        <taxon>Bacteria</taxon>
        <taxon>Bacillati</taxon>
        <taxon>Bacillota</taxon>
        <taxon>Clostridia</taxon>
        <taxon>Lachnospirales</taxon>
        <taxon>Lachnospiraceae</taxon>
        <taxon>Fusicatenibacter</taxon>
    </lineage>
</organism>
<dbReference type="InterPro" id="IPR003439">
    <property type="entry name" value="ABC_transporter-like_ATP-bd"/>
</dbReference>
<dbReference type="InterPro" id="IPR017871">
    <property type="entry name" value="ABC_transporter-like_CS"/>
</dbReference>
<dbReference type="PANTHER" id="PTHR42781">
    <property type="entry name" value="SPERMIDINE/PUTRESCINE IMPORT ATP-BINDING PROTEIN POTA"/>
    <property type="match status" value="1"/>
</dbReference>
<dbReference type="AlphaFoldDB" id="A0A173ZYS5"/>
<keyword evidence="1" id="KW-0813">Transport</keyword>
<accession>A0A173ZYS5</accession>
<dbReference type="Pfam" id="PF00005">
    <property type="entry name" value="ABC_tran"/>
    <property type="match status" value="1"/>
</dbReference>
<evidence type="ECO:0000256" key="2">
    <source>
        <dbReference type="ARBA" id="ARBA00022741"/>
    </source>
</evidence>
<dbReference type="EMBL" id="CYYV01000003">
    <property type="protein sequence ID" value="CUN80740.1"/>
    <property type="molecule type" value="Genomic_DNA"/>
</dbReference>
<evidence type="ECO:0000313" key="8">
    <source>
        <dbReference type="Proteomes" id="UP000095706"/>
    </source>
</evidence>
<reference evidence="7" key="3">
    <citation type="submission" date="2020-02" db="EMBL/GenBank/DDBJ databases">
        <authorList>
            <person name="Littmann E."/>
            <person name="Sorbara M."/>
        </authorList>
    </citation>
    <scope>NUCLEOTIDE SEQUENCE</scope>
    <source>
        <strain evidence="7">MSK.14.54</strain>
    </source>
</reference>
<dbReference type="PROSITE" id="PS00211">
    <property type="entry name" value="ABC_TRANSPORTER_1"/>
    <property type="match status" value="1"/>
</dbReference>
<keyword evidence="3 5" id="KW-0067">ATP-binding</keyword>
<dbReference type="GO" id="GO:0016887">
    <property type="term" value="F:ATP hydrolysis activity"/>
    <property type="evidence" value="ECO:0007669"/>
    <property type="project" value="InterPro"/>
</dbReference>
<dbReference type="InterPro" id="IPR027417">
    <property type="entry name" value="P-loop_NTPase"/>
</dbReference>
<evidence type="ECO:0000313" key="9">
    <source>
        <dbReference type="Proteomes" id="UP000768180"/>
    </source>
</evidence>
<sequence length="218" mass="24368">MREDAIEICHLKKAYGEHVIFSNLTMELKKGAVTCLMAPSGAGKTTLLRILAGLEQADGGKIGGLEALRKSMVFQEPRLAEELTAAANIQLAVRHRMFGKEKRSFRHLVEEMEELGLSGCENQAVSELSGGMRQRVAVLRAMRMDADFLLLDEPFRGLDAGTKKKTMNYIRRKGKEKTMLLVTHDLEEAEAMGDWICTCSRLDGILEIKRNRKSSTEI</sequence>
<dbReference type="PROSITE" id="PS50893">
    <property type="entry name" value="ABC_TRANSPORTER_2"/>
    <property type="match status" value="1"/>
</dbReference>
<evidence type="ECO:0000256" key="1">
    <source>
        <dbReference type="ARBA" id="ARBA00022448"/>
    </source>
</evidence>
<keyword evidence="2" id="KW-0547">Nucleotide-binding</keyword>
<name>A0A173ZYS5_9FIRM</name>
<protein>
    <submittedName>
        <fullName evidence="6">ATP-binding cassette domain-containing protein</fullName>
    </submittedName>
    <submittedName>
        <fullName evidence="5">Sulfate/thiosulfate import ATP-binding protein CysA</fullName>
        <ecNumber evidence="5">3.6.3.25</ecNumber>
    </submittedName>
</protein>
<evidence type="ECO:0000259" key="4">
    <source>
        <dbReference type="PROSITE" id="PS50893"/>
    </source>
</evidence>
<dbReference type="EMBL" id="JAFHBD010000069">
    <property type="protein sequence ID" value="MBN2954907.1"/>
    <property type="molecule type" value="Genomic_DNA"/>
</dbReference>
<dbReference type="GO" id="GO:0005524">
    <property type="term" value="F:ATP binding"/>
    <property type="evidence" value="ECO:0007669"/>
    <property type="project" value="UniProtKB-KW"/>
</dbReference>
<dbReference type="PANTHER" id="PTHR42781:SF9">
    <property type="entry name" value="AMINO ACID ABC TRANSPORTER, ATP-BINDING PROTEIN-RELATED"/>
    <property type="match status" value="1"/>
</dbReference>
<evidence type="ECO:0000313" key="5">
    <source>
        <dbReference type="EMBL" id="CUN80740.1"/>
    </source>
</evidence>
<reference evidence="6" key="4">
    <citation type="submission" date="2021-02" db="EMBL/GenBank/DDBJ databases">
        <title>Metagenome-assembled genomes from human diarrheal sample B26.</title>
        <authorList>
            <person name="Ateba T.P."/>
            <person name="Alayande K.A."/>
            <person name="Mwanza M."/>
        </authorList>
    </citation>
    <scope>NUCLEOTIDE SEQUENCE</scope>
    <source>
        <strain evidence="6">06WH</strain>
    </source>
</reference>